<evidence type="ECO:0008006" key="5">
    <source>
        <dbReference type="Google" id="ProtNLM"/>
    </source>
</evidence>
<evidence type="ECO:0000313" key="4">
    <source>
        <dbReference type="Proteomes" id="UP001583172"/>
    </source>
</evidence>
<organism evidence="3 4">
    <name type="scientific">Humicola insolens</name>
    <name type="common">Soft-rot fungus</name>
    <dbReference type="NCBI Taxonomy" id="85995"/>
    <lineage>
        <taxon>Eukaryota</taxon>
        <taxon>Fungi</taxon>
        <taxon>Dikarya</taxon>
        <taxon>Ascomycota</taxon>
        <taxon>Pezizomycotina</taxon>
        <taxon>Sordariomycetes</taxon>
        <taxon>Sordariomycetidae</taxon>
        <taxon>Sordariales</taxon>
        <taxon>Chaetomiaceae</taxon>
        <taxon>Mycothermus</taxon>
    </lineage>
</organism>
<evidence type="ECO:0000313" key="3">
    <source>
        <dbReference type="EMBL" id="KAL1837401.1"/>
    </source>
</evidence>
<keyword evidence="2" id="KW-0812">Transmembrane</keyword>
<evidence type="ECO:0000256" key="2">
    <source>
        <dbReference type="SAM" id="Phobius"/>
    </source>
</evidence>
<accession>A0ABR3V7H2</accession>
<sequence>MWGNKSRLQPSRPPPPFDPFVEAWLESLPLPAVKPSRKELRQWKLTDYHGLGKSVFVTCLILRAASLLIALTVTALTASVVAHRPAVREALERLVPSLVVCPIVALWNIVEFTVAYIVRDGGLSPNFHVVVDSLLFVGVATAMGTLLVDVICGVTDFGAAFSSAGEEIACVCFLVALMVIHSFLLFFFVCNYVETKRRQLQPLVTHRAVVPRFAHAARYGPHARFSGEGIHPPAAHDVFKQGQVTTTIEMDELRVPRRHHHGSGTLSLPLATPGIHETATANSLAADAGTSERAALAQAMSGLWDVGGESSYQHGSPRVGDDEEESAFNIGPATEQAPPLPPSPPLPAKIRYM</sequence>
<feature type="compositionally biased region" description="Pro residues" evidence="1">
    <location>
        <begin position="338"/>
        <end position="347"/>
    </location>
</feature>
<feature type="transmembrane region" description="Helical" evidence="2">
    <location>
        <begin position="94"/>
        <end position="118"/>
    </location>
</feature>
<feature type="transmembrane region" description="Helical" evidence="2">
    <location>
        <begin position="134"/>
        <end position="161"/>
    </location>
</feature>
<protein>
    <recommendedName>
        <fullName evidence="5">Transmembrane protein</fullName>
    </recommendedName>
</protein>
<gene>
    <name evidence="3" type="ORF">VTJ49DRAFT_3925</name>
</gene>
<feature type="transmembrane region" description="Helical" evidence="2">
    <location>
        <begin position="168"/>
        <end position="189"/>
    </location>
</feature>
<reference evidence="3 4" key="1">
    <citation type="journal article" date="2024" name="Commun. Biol.">
        <title>Comparative genomic analysis of thermophilic fungi reveals convergent evolutionary adaptations and gene losses.</title>
        <authorList>
            <person name="Steindorff A.S."/>
            <person name="Aguilar-Pontes M.V."/>
            <person name="Robinson A.J."/>
            <person name="Andreopoulos B."/>
            <person name="LaButti K."/>
            <person name="Kuo A."/>
            <person name="Mondo S."/>
            <person name="Riley R."/>
            <person name="Otillar R."/>
            <person name="Haridas S."/>
            <person name="Lipzen A."/>
            <person name="Grimwood J."/>
            <person name="Schmutz J."/>
            <person name="Clum A."/>
            <person name="Reid I.D."/>
            <person name="Moisan M.C."/>
            <person name="Butler G."/>
            <person name="Nguyen T.T.M."/>
            <person name="Dewar K."/>
            <person name="Conant G."/>
            <person name="Drula E."/>
            <person name="Henrissat B."/>
            <person name="Hansel C."/>
            <person name="Singer S."/>
            <person name="Hutchinson M.I."/>
            <person name="de Vries R.P."/>
            <person name="Natvig D.O."/>
            <person name="Powell A.J."/>
            <person name="Tsang A."/>
            <person name="Grigoriev I.V."/>
        </authorList>
    </citation>
    <scope>NUCLEOTIDE SEQUENCE [LARGE SCALE GENOMIC DNA]</scope>
    <source>
        <strain evidence="3 4">CBS 620.91</strain>
    </source>
</reference>
<keyword evidence="4" id="KW-1185">Reference proteome</keyword>
<evidence type="ECO:0000256" key="1">
    <source>
        <dbReference type="SAM" id="MobiDB-lite"/>
    </source>
</evidence>
<keyword evidence="2" id="KW-0472">Membrane</keyword>
<dbReference type="Proteomes" id="UP001583172">
    <property type="component" value="Unassembled WGS sequence"/>
</dbReference>
<proteinExistence type="predicted"/>
<feature type="region of interest" description="Disordered" evidence="1">
    <location>
        <begin position="307"/>
        <end position="353"/>
    </location>
</feature>
<keyword evidence="2" id="KW-1133">Transmembrane helix</keyword>
<name>A0ABR3V7H2_HUMIN</name>
<comment type="caution">
    <text evidence="3">The sequence shown here is derived from an EMBL/GenBank/DDBJ whole genome shotgun (WGS) entry which is preliminary data.</text>
</comment>
<dbReference type="EMBL" id="JAZGSY010000298">
    <property type="protein sequence ID" value="KAL1837401.1"/>
    <property type="molecule type" value="Genomic_DNA"/>
</dbReference>
<feature type="transmembrane region" description="Helical" evidence="2">
    <location>
        <begin position="55"/>
        <end position="82"/>
    </location>
</feature>